<evidence type="ECO:0000313" key="14">
    <source>
        <dbReference type="Proteomes" id="UP000253940"/>
    </source>
</evidence>
<dbReference type="InterPro" id="IPR050330">
    <property type="entry name" value="Bact_OuterMem_StrucFunc"/>
</dbReference>
<evidence type="ECO:0000256" key="1">
    <source>
        <dbReference type="ARBA" id="ARBA00004571"/>
    </source>
</evidence>
<keyword evidence="3" id="KW-1134">Transmembrane beta strand</keyword>
<evidence type="ECO:0000256" key="7">
    <source>
        <dbReference type="ARBA" id="ARBA00023114"/>
    </source>
</evidence>
<sequence>MKLNRVALAVLLAAPLSVAVHAETTGLGLTVTPMVGWQGFDSSAPDTIKQPGSQVGKYAPYGEGFKPYGDVLGAIAIGYELTPSLSIEAQYNETRNQGSVHVPGGTINGEHDGRVRSIEGNFLLNSDFITHDYDGKFKPYILIGAGHQELNVNDKGFHVKSQDTIANLGLGAFYRINDALALRVEGRGVENTDHSLLDWKAFTGLQITLGGHKRPYVAPAPVEVPPPAPVPVVVPAPAPQVLTEDLKLELRVFFDTNKSIIKKQYQPEIAKVADKLKEFSNASAEIKGYTDSTGSRKLNDRLSQARAESVKSSLVKDYGIDAGRLTAKGYSWDEPVASNKTKEGRALNRRVVAVITGSRTVTK</sequence>
<evidence type="ECO:0000256" key="5">
    <source>
        <dbReference type="ARBA" id="ARBA00022729"/>
    </source>
</evidence>
<evidence type="ECO:0000313" key="13">
    <source>
        <dbReference type="EMBL" id="AXI03729.1"/>
    </source>
</evidence>
<dbReference type="Proteomes" id="UP000253940">
    <property type="component" value="Chromosome"/>
</dbReference>
<dbReference type="InterPro" id="IPR036737">
    <property type="entry name" value="OmpA-like_sf"/>
</dbReference>
<evidence type="ECO:0000259" key="12">
    <source>
        <dbReference type="PROSITE" id="PS51123"/>
    </source>
</evidence>
<dbReference type="PRINTS" id="PR01021">
    <property type="entry name" value="OMPADOMAIN"/>
</dbReference>
<dbReference type="GO" id="GO:0015288">
    <property type="term" value="F:porin activity"/>
    <property type="evidence" value="ECO:0007669"/>
    <property type="project" value="UniProtKB-KW"/>
</dbReference>
<feature type="signal peptide" evidence="11">
    <location>
        <begin position="1"/>
        <end position="22"/>
    </location>
</feature>
<dbReference type="Pfam" id="PF13505">
    <property type="entry name" value="OMP_b-brl"/>
    <property type="match status" value="1"/>
</dbReference>
<feature type="chain" id="PRO_5016888672" evidence="11">
    <location>
        <begin position="23"/>
        <end position="363"/>
    </location>
</feature>
<organism evidence="13 14">
    <name type="scientific">Aquirhabdus parva</name>
    <dbReference type="NCBI Taxonomy" id="2283318"/>
    <lineage>
        <taxon>Bacteria</taxon>
        <taxon>Pseudomonadati</taxon>
        <taxon>Pseudomonadota</taxon>
        <taxon>Gammaproteobacteria</taxon>
        <taxon>Moraxellales</taxon>
        <taxon>Moraxellaceae</taxon>
        <taxon>Aquirhabdus</taxon>
    </lineage>
</organism>
<keyword evidence="8 10" id="KW-0472">Membrane</keyword>
<dbReference type="GO" id="GO:0046930">
    <property type="term" value="C:pore complex"/>
    <property type="evidence" value="ECO:0007669"/>
    <property type="project" value="UniProtKB-KW"/>
</dbReference>
<keyword evidence="4" id="KW-0812">Transmembrane</keyword>
<dbReference type="InterPro" id="IPR006665">
    <property type="entry name" value="OmpA-like"/>
</dbReference>
<dbReference type="SUPFAM" id="SSF56925">
    <property type="entry name" value="OMPA-like"/>
    <property type="match status" value="1"/>
</dbReference>
<dbReference type="InterPro" id="IPR027385">
    <property type="entry name" value="Beta-barrel_OMP"/>
</dbReference>
<keyword evidence="5 11" id="KW-0732">Signal</keyword>
<keyword evidence="9" id="KW-0998">Cell outer membrane</keyword>
<evidence type="ECO:0000256" key="10">
    <source>
        <dbReference type="PROSITE-ProRule" id="PRU00473"/>
    </source>
</evidence>
<evidence type="ECO:0000256" key="2">
    <source>
        <dbReference type="ARBA" id="ARBA00022448"/>
    </source>
</evidence>
<keyword evidence="6" id="KW-0406">Ion transport</keyword>
<evidence type="ECO:0000256" key="4">
    <source>
        <dbReference type="ARBA" id="ARBA00022692"/>
    </source>
</evidence>
<dbReference type="InterPro" id="IPR011250">
    <property type="entry name" value="OMP/PagP_B-barrel"/>
</dbReference>
<dbReference type="OrthoDB" id="1149075at2"/>
<name>A0A345P8X0_9GAMM</name>
<evidence type="ECO:0000256" key="6">
    <source>
        <dbReference type="ARBA" id="ARBA00023065"/>
    </source>
</evidence>
<accession>A0A345P8X0</accession>
<gene>
    <name evidence="13" type="ORF">HYN46_13340</name>
</gene>
<keyword evidence="7" id="KW-0626">Porin</keyword>
<dbReference type="CDD" id="cd07185">
    <property type="entry name" value="OmpA_C-like"/>
    <property type="match status" value="1"/>
</dbReference>
<dbReference type="InterPro" id="IPR006664">
    <property type="entry name" value="OMP_bac"/>
</dbReference>
<dbReference type="PROSITE" id="PS51123">
    <property type="entry name" value="OMPA_2"/>
    <property type="match status" value="1"/>
</dbReference>
<feature type="domain" description="OmpA-like" evidence="12">
    <location>
        <begin position="241"/>
        <end position="359"/>
    </location>
</feature>
<dbReference type="PANTHER" id="PTHR30329">
    <property type="entry name" value="STATOR ELEMENT OF FLAGELLAR MOTOR COMPLEX"/>
    <property type="match status" value="1"/>
</dbReference>
<evidence type="ECO:0000256" key="9">
    <source>
        <dbReference type="ARBA" id="ARBA00023237"/>
    </source>
</evidence>
<dbReference type="GO" id="GO:0006811">
    <property type="term" value="P:monoatomic ion transport"/>
    <property type="evidence" value="ECO:0007669"/>
    <property type="project" value="UniProtKB-KW"/>
</dbReference>
<proteinExistence type="predicted"/>
<keyword evidence="14" id="KW-1185">Reference proteome</keyword>
<evidence type="ECO:0000256" key="8">
    <source>
        <dbReference type="ARBA" id="ARBA00023136"/>
    </source>
</evidence>
<dbReference type="Gene3D" id="3.30.1330.60">
    <property type="entry name" value="OmpA-like domain"/>
    <property type="match status" value="1"/>
</dbReference>
<dbReference type="PANTHER" id="PTHR30329:SF21">
    <property type="entry name" value="LIPOPROTEIN YIAD-RELATED"/>
    <property type="match status" value="1"/>
</dbReference>
<dbReference type="KEGG" id="mbah:HYN46_13340"/>
<dbReference type="GO" id="GO:0009279">
    <property type="term" value="C:cell outer membrane"/>
    <property type="evidence" value="ECO:0007669"/>
    <property type="project" value="UniProtKB-SubCell"/>
</dbReference>
<dbReference type="AlphaFoldDB" id="A0A345P8X0"/>
<dbReference type="SUPFAM" id="SSF103088">
    <property type="entry name" value="OmpA-like"/>
    <property type="match status" value="1"/>
</dbReference>
<evidence type="ECO:0000256" key="3">
    <source>
        <dbReference type="ARBA" id="ARBA00022452"/>
    </source>
</evidence>
<evidence type="ECO:0000256" key="11">
    <source>
        <dbReference type="SAM" id="SignalP"/>
    </source>
</evidence>
<protein>
    <submittedName>
        <fullName evidence="13">OmpA family protein</fullName>
    </submittedName>
</protein>
<comment type="subcellular location">
    <subcellularLocation>
        <location evidence="1">Cell outer membrane</location>
        <topology evidence="1">Multi-pass membrane protein</topology>
    </subcellularLocation>
</comment>
<keyword evidence="2" id="KW-0813">Transport</keyword>
<reference evidence="13 14" key="1">
    <citation type="submission" date="2018-07" db="EMBL/GenBank/DDBJ databases">
        <title>Genome sequencing of Moraxellaceae gen. HYN0046.</title>
        <authorList>
            <person name="Kim M."/>
            <person name="Yi H."/>
        </authorList>
    </citation>
    <scope>NUCLEOTIDE SEQUENCE [LARGE SCALE GENOMIC DNA]</scope>
    <source>
        <strain evidence="13 14">HYN0046</strain>
    </source>
</reference>
<dbReference type="Pfam" id="PF00691">
    <property type="entry name" value="OmpA"/>
    <property type="match status" value="1"/>
</dbReference>
<dbReference type="EMBL" id="CP031222">
    <property type="protein sequence ID" value="AXI03729.1"/>
    <property type="molecule type" value="Genomic_DNA"/>
</dbReference>
<dbReference type="Gene3D" id="2.40.160.20">
    <property type="match status" value="1"/>
</dbReference>
<dbReference type="RefSeq" id="WP_114899837.1">
    <property type="nucleotide sequence ID" value="NZ_CP031222.1"/>
</dbReference>